<dbReference type="Proteomes" id="UP000247465">
    <property type="component" value="Chromosome"/>
</dbReference>
<dbReference type="KEGG" id="mtar:DF168_00097"/>
<gene>
    <name evidence="1" type="ORF">DF168_00097</name>
</gene>
<evidence type="ECO:0000313" key="1">
    <source>
        <dbReference type="EMBL" id="AWT58925.1"/>
    </source>
</evidence>
<evidence type="ECO:0000313" key="2">
    <source>
        <dbReference type="Proteomes" id="UP000247465"/>
    </source>
</evidence>
<name>A0A2Z4ACF9_9BACT</name>
<protein>
    <submittedName>
        <fullName evidence="1">Uncharacterized protein</fullName>
    </submittedName>
</protein>
<sequence>MSDRKKIAAIITEYRVPAHADVIVGKFIKGFPTDEGMQEPRVDIASMYLDQIPDNDIGIKVSEKYNIPIFLSIPKALCLGGDKLAVDGVISIGEHGNYAFNEKGQQLYPRRHFFEQISGVMATSGRSVPVFSDKHLSYNWIDSKWIYDRAVELNIPLMAGSSLPLGWRDPWLEHDLNAPIEEALMIGYGGIESYGYHGFEALQAMVERRQGGECGIATVQCLEGDSVWQAGVEGLWSQSLANAAAERANTESGPMEEACEHPIAFLLEYRDGFRATLLQLNGFIKEEWSYAAKTNGRIEATAIRLPGPPYPHFSYLGLNIQEMFLSHEPPYPVERTLLVSGGLDALMESRHLGHVRLETPHLSITYRAPDKMPIRPTIVSPKGASLSPFDPKEY</sequence>
<dbReference type="EMBL" id="CP029803">
    <property type="protein sequence ID" value="AWT58925.1"/>
    <property type="molecule type" value="Genomic_DNA"/>
</dbReference>
<accession>A0A2Z4ACF9</accession>
<reference evidence="1 2" key="1">
    <citation type="submission" date="2018-06" db="EMBL/GenBank/DDBJ databases">
        <title>Draft Genome Sequence of a Novel Marine Bacterium Related to the Verrucomicrobia.</title>
        <authorList>
            <person name="Vosseberg J."/>
            <person name="Martijn J."/>
            <person name="Ettema T.J.G."/>
        </authorList>
    </citation>
    <scope>NUCLEOTIDE SEQUENCE [LARGE SCALE GENOMIC DNA]</scope>
    <source>
        <strain evidence="1">TARA_B100001123</strain>
    </source>
</reference>
<organism evidence="1 2">
    <name type="scientific">Candidatus Moanibacter tarae</name>
    <dbReference type="NCBI Taxonomy" id="2200854"/>
    <lineage>
        <taxon>Bacteria</taxon>
        <taxon>Pseudomonadati</taxon>
        <taxon>Verrucomicrobiota</taxon>
        <taxon>Opitutia</taxon>
        <taxon>Puniceicoccales</taxon>
        <taxon>Puniceicoccales incertae sedis</taxon>
        <taxon>Candidatus Moanibacter</taxon>
    </lineage>
</organism>
<dbReference type="AlphaFoldDB" id="A0A2Z4ACF9"/>
<proteinExistence type="predicted"/>